<keyword evidence="1" id="KW-0812">Transmembrane</keyword>
<evidence type="ECO:0000313" key="3">
    <source>
        <dbReference type="Proteomes" id="UP000295106"/>
    </source>
</evidence>
<accession>A0A4R2M6K3</accession>
<keyword evidence="1" id="KW-1133">Transmembrane helix</keyword>
<evidence type="ECO:0000313" key="2">
    <source>
        <dbReference type="EMBL" id="TCP01721.1"/>
    </source>
</evidence>
<protein>
    <submittedName>
        <fullName evidence="2">Uncharacterized protein</fullName>
    </submittedName>
</protein>
<dbReference type="EMBL" id="SLXD01000008">
    <property type="protein sequence ID" value="TCP01721.1"/>
    <property type="molecule type" value="Genomic_DNA"/>
</dbReference>
<dbReference type="AlphaFoldDB" id="A0A4R2M6K3"/>
<reference evidence="2 3" key="1">
    <citation type="submission" date="2019-03" db="EMBL/GenBank/DDBJ databases">
        <title>Genomic Encyclopedia of Type Strains, Phase IV (KMG-IV): sequencing the most valuable type-strain genomes for metagenomic binning, comparative biology and taxonomic classification.</title>
        <authorList>
            <person name="Goeker M."/>
        </authorList>
    </citation>
    <scope>NUCLEOTIDE SEQUENCE [LARGE SCALE GENOMIC DNA]</scope>
    <source>
        <strain evidence="2 3">DSM 1709</strain>
    </source>
</reference>
<feature type="transmembrane region" description="Helical" evidence="1">
    <location>
        <begin position="64"/>
        <end position="85"/>
    </location>
</feature>
<dbReference type="Proteomes" id="UP000295106">
    <property type="component" value="Unassembled WGS sequence"/>
</dbReference>
<organism evidence="2 3">
    <name type="scientific">Rubrivivax gelatinosus</name>
    <name type="common">Rhodocyclus gelatinosus</name>
    <name type="synonym">Rhodopseudomonas gelatinosa</name>
    <dbReference type="NCBI Taxonomy" id="28068"/>
    <lineage>
        <taxon>Bacteria</taxon>
        <taxon>Pseudomonadati</taxon>
        <taxon>Pseudomonadota</taxon>
        <taxon>Betaproteobacteria</taxon>
        <taxon>Burkholderiales</taxon>
        <taxon>Sphaerotilaceae</taxon>
        <taxon>Rubrivivax</taxon>
    </lineage>
</organism>
<evidence type="ECO:0000256" key="1">
    <source>
        <dbReference type="SAM" id="Phobius"/>
    </source>
</evidence>
<proteinExistence type="predicted"/>
<gene>
    <name evidence="2" type="ORF">EV684_10862</name>
</gene>
<keyword evidence="1" id="KW-0472">Membrane</keyword>
<sequence length="93" mass="10251">MAGWVIAAPAALSIHEPFEWGYAVVGILGLLMLRYVLQRLRGVPAEFIGPGEAVTEDWAFQIRLFIDIVALLLLAWSVATLVLGFEALRAWLS</sequence>
<comment type="caution">
    <text evidence="2">The sequence shown here is derived from an EMBL/GenBank/DDBJ whole genome shotgun (WGS) entry which is preliminary data.</text>
</comment>
<name>A0A4R2M6K3_RUBGE</name>
<feature type="transmembrane region" description="Helical" evidence="1">
    <location>
        <begin position="20"/>
        <end position="37"/>
    </location>
</feature>